<reference evidence="6" key="1">
    <citation type="submission" date="2022-07" db="EMBL/GenBank/DDBJ databases">
        <title>Phylogenomic reconstructions and comparative analyses of Kickxellomycotina fungi.</title>
        <authorList>
            <person name="Reynolds N.K."/>
            <person name="Stajich J.E."/>
            <person name="Barry K."/>
            <person name="Grigoriev I.V."/>
            <person name="Crous P."/>
            <person name="Smith M.E."/>
        </authorList>
    </citation>
    <scope>NUCLEOTIDE SEQUENCE</scope>
    <source>
        <strain evidence="6">NRRL 3115</strain>
    </source>
</reference>
<dbReference type="InterPro" id="IPR013083">
    <property type="entry name" value="Znf_RING/FYVE/PHD"/>
</dbReference>
<evidence type="ECO:0000313" key="6">
    <source>
        <dbReference type="EMBL" id="KAJ2678576.1"/>
    </source>
</evidence>
<proteinExistence type="predicted"/>
<dbReference type="GO" id="GO:0016567">
    <property type="term" value="P:protein ubiquitination"/>
    <property type="evidence" value="ECO:0007669"/>
    <property type="project" value="TreeGrafter"/>
</dbReference>
<feature type="domain" description="RING-type" evidence="5">
    <location>
        <begin position="135"/>
        <end position="183"/>
    </location>
</feature>
<dbReference type="Gene3D" id="3.30.40.10">
    <property type="entry name" value="Zinc/RING finger domain, C3HC4 (zinc finger)"/>
    <property type="match status" value="1"/>
</dbReference>
<accession>A0A9W8GAZ6</accession>
<dbReference type="GO" id="GO:0061630">
    <property type="term" value="F:ubiquitin protein ligase activity"/>
    <property type="evidence" value="ECO:0007669"/>
    <property type="project" value="TreeGrafter"/>
</dbReference>
<dbReference type="InterPro" id="IPR001841">
    <property type="entry name" value="Znf_RING"/>
</dbReference>
<dbReference type="PANTHER" id="PTHR15710">
    <property type="entry name" value="E3 UBIQUITIN-PROTEIN LIGASE PRAJA"/>
    <property type="match status" value="1"/>
</dbReference>
<dbReference type="CDD" id="cd16454">
    <property type="entry name" value="RING-H2_PA-TM-RING"/>
    <property type="match status" value="1"/>
</dbReference>
<keyword evidence="2 4" id="KW-0863">Zinc-finger</keyword>
<comment type="caution">
    <text evidence="6">The sequence shown here is derived from an EMBL/GenBank/DDBJ whole genome shotgun (WGS) entry which is preliminary data.</text>
</comment>
<evidence type="ECO:0000256" key="3">
    <source>
        <dbReference type="ARBA" id="ARBA00022833"/>
    </source>
</evidence>
<sequence length="215" mass="24017">MASYYSELGIKEKEDRAGGGTPGAGGRGNRWVSQAVDDFMNIGSNRPTPVAAMASPERFLNVARLYSDFMDNNEGSSGGGADMSNHQQFLESLIMQLYEEANATSAGPPPASREFIRTLPVVTKDQFKDSDVISCTICNEDVFSEETAIAAHDSVTKLPCKHHYHRECVKPWLELHNTCPMCRHEVPSDDPQWLEKKREDERRTQAEVKDIMMFG</sequence>
<dbReference type="Pfam" id="PF13639">
    <property type="entry name" value="zf-RING_2"/>
    <property type="match status" value="1"/>
</dbReference>
<organism evidence="6 7">
    <name type="scientific">Coemansia spiralis</name>
    <dbReference type="NCBI Taxonomy" id="417178"/>
    <lineage>
        <taxon>Eukaryota</taxon>
        <taxon>Fungi</taxon>
        <taxon>Fungi incertae sedis</taxon>
        <taxon>Zoopagomycota</taxon>
        <taxon>Kickxellomycotina</taxon>
        <taxon>Kickxellomycetes</taxon>
        <taxon>Kickxellales</taxon>
        <taxon>Kickxellaceae</taxon>
        <taxon>Coemansia</taxon>
    </lineage>
</organism>
<dbReference type="GO" id="GO:0005737">
    <property type="term" value="C:cytoplasm"/>
    <property type="evidence" value="ECO:0007669"/>
    <property type="project" value="TreeGrafter"/>
</dbReference>
<evidence type="ECO:0000259" key="5">
    <source>
        <dbReference type="PROSITE" id="PS50089"/>
    </source>
</evidence>
<evidence type="ECO:0000256" key="1">
    <source>
        <dbReference type="ARBA" id="ARBA00022723"/>
    </source>
</evidence>
<name>A0A9W8GAZ6_9FUNG</name>
<dbReference type="EMBL" id="JANBTW010000019">
    <property type="protein sequence ID" value="KAJ2678576.1"/>
    <property type="molecule type" value="Genomic_DNA"/>
</dbReference>
<gene>
    <name evidence="6" type="ORF">GGI25_002164</name>
</gene>
<protein>
    <recommendedName>
        <fullName evidence="5">RING-type domain-containing protein</fullName>
    </recommendedName>
</protein>
<keyword evidence="3" id="KW-0862">Zinc</keyword>
<dbReference type="OrthoDB" id="8062037at2759"/>
<evidence type="ECO:0000256" key="2">
    <source>
        <dbReference type="ARBA" id="ARBA00022771"/>
    </source>
</evidence>
<dbReference type="GO" id="GO:0008270">
    <property type="term" value="F:zinc ion binding"/>
    <property type="evidence" value="ECO:0007669"/>
    <property type="project" value="UniProtKB-KW"/>
</dbReference>
<dbReference type="SUPFAM" id="SSF57850">
    <property type="entry name" value="RING/U-box"/>
    <property type="match status" value="1"/>
</dbReference>
<dbReference type="PANTHER" id="PTHR15710:SF217">
    <property type="entry name" value="E3 UBIQUITIN-PROTEIN LIGASE RDUF2"/>
    <property type="match status" value="1"/>
</dbReference>
<dbReference type="Proteomes" id="UP001151518">
    <property type="component" value="Unassembled WGS sequence"/>
</dbReference>
<evidence type="ECO:0000313" key="7">
    <source>
        <dbReference type="Proteomes" id="UP001151518"/>
    </source>
</evidence>
<dbReference type="SMART" id="SM00184">
    <property type="entry name" value="RING"/>
    <property type="match status" value="1"/>
</dbReference>
<dbReference type="PROSITE" id="PS50089">
    <property type="entry name" value="ZF_RING_2"/>
    <property type="match status" value="1"/>
</dbReference>
<evidence type="ECO:0000256" key="4">
    <source>
        <dbReference type="PROSITE-ProRule" id="PRU00175"/>
    </source>
</evidence>
<keyword evidence="1" id="KW-0479">Metal-binding</keyword>
<dbReference type="AlphaFoldDB" id="A0A9W8GAZ6"/>